<dbReference type="GO" id="GO:0000287">
    <property type="term" value="F:magnesium ion binding"/>
    <property type="evidence" value="ECO:0007669"/>
    <property type="project" value="InterPro"/>
</dbReference>
<dbReference type="Pfam" id="PF02776">
    <property type="entry name" value="TPP_enzyme_N"/>
    <property type="match status" value="1"/>
</dbReference>
<sequence>MATVSDFVIDRLIAWDLHRFYGYPGDGIGGFDGALGRAERDGKDFTYVRPTHEEEAALMATAHAKFTGEVGVCMATSGPGAAHLVNGLYDAKGDNQPVVAVVGQQARAATGSDFQQELNLERTFADVAVFVQTVLTPEHAPLVVDKAVRLAAARRGPAVVILPVDVQELEMEEPGVAHGISRSGVGHASPRFAPTEDSLREAAEVLNAGSKVAMLVGQGARGARAEVLAVAERLGAGIITALLGKDVVPGDVPYHTQQLGLLGSRPSYEMMQDCDTLLLVGTNFPYAEFLPESGAVRAVQIDTDPGHLGIRYPTEVNLWGDAGATLAGLLPHLHQQEDLSWQEGIADGMREWREETTRVAMADAEPLNPRRVFHSLNERLPERAIITADAGTTADWFGHHISLGGEQLGNLSGRLATMLAAMPYAMAGKFAHPDRPVVCTIGDGAFQMLGMNGLITVKRHWREWSNPTFVVLVLHNDDLNQVSWEMREAGDPRWDTAQLVEDMDYAEYARVLGFEGIRLDAPGDVDAVWDRAFAADRPVVIDAVVDRNVPPLPAHVSLEQAMGVAKALVTGDPEGRRVAVEGSRAMAAELFSRVRRS</sequence>
<dbReference type="GO" id="GO:0003824">
    <property type="term" value="F:catalytic activity"/>
    <property type="evidence" value="ECO:0007669"/>
    <property type="project" value="InterPro"/>
</dbReference>
<dbReference type="AlphaFoldDB" id="A0A8T6R6R3"/>
<dbReference type="Gene3D" id="3.40.50.1220">
    <property type="entry name" value="TPP-binding domain"/>
    <property type="match status" value="1"/>
</dbReference>
<dbReference type="CDD" id="cd02014">
    <property type="entry name" value="TPP_POX"/>
    <property type="match status" value="1"/>
</dbReference>
<dbReference type="CDD" id="cd07039">
    <property type="entry name" value="TPP_PYR_POX"/>
    <property type="match status" value="1"/>
</dbReference>
<evidence type="ECO:0000256" key="2">
    <source>
        <dbReference type="ARBA" id="ARBA00023052"/>
    </source>
</evidence>
<proteinExistence type="inferred from homology"/>
<evidence type="ECO:0000313" key="8">
    <source>
        <dbReference type="Proteomes" id="UP000287866"/>
    </source>
</evidence>
<organism evidence="7 8">
    <name type="scientific">Phycicoccus flavus</name>
    <dbReference type="NCBI Taxonomy" id="2502783"/>
    <lineage>
        <taxon>Bacteria</taxon>
        <taxon>Bacillati</taxon>
        <taxon>Actinomycetota</taxon>
        <taxon>Actinomycetes</taxon>
        <taxon>Micrococcales</taxon>
        <taxon>Intrasporangiaceae</taxon>
        <taxon>Phycicoccus</taxon>
    </lineage>
</organism>
<reference evidence="7" key="1">
    <citation type="submission" date="2020-03" db="EMBL/GenBank/DDBJ databases">
        <title>Phycicoccus flavus sp. nov., a novel endophytic actinobacterium isolated from branch of Kandelia candel.</title>
        <authorList>
            <person name="Tuo L."/>
        </authorList>
    </citation>
    <scope>NUCLEOTIDE SEQUENCE</scope>
    <source>
        <strain evidence="7">CMS6Z-2</strain>
    </source>
</reference>
<dbReference type="InterPro" id="IPR012000">
    <property type="entry name" value="Thiamin_PyroP_enz_cen_dom"/>
</dbReference>
<dbReference type="PANTHER" id="PTHR42981:SF2">
    <property type="entry name" value="PYRUVATE DEHYDROGENASE [UBIQUINONE]"/>
    <property type="match status" value="1"/>
</dbReference>
<dbReference type="Proteomes" id="UP000287866">
    <property type="component" value="Unassembled WGS sequence"/>
</dbReference>
<dbReference type="SUPFAM" id="SSF52467">
    <property type="entry name" value="DHS-like NAD/FAD-binding domain"/>
    <property type="match status" value="1"/>
</dbReference>
<evidence type="ECO:0000313" key="7">
    <source>
        <dbReference type="EMBL" id="NHA69150.1"/>
    </source>
</evidence>
<dbReference type="SUPFAM" id="SSF52518">
    <property type="entry name" value="Thiamin diphosphate-binding fold (THDP-binding)"/>
    <property type="match status" value="2"/>
</dbReference>
<protein>
    <submittedName>
        <fullName evidence="7">Thiamine pyrophosphate-requiring protein</fullName>
    </submittedName>
</protein>
<gene>
    <name evidence="7" type="ORF">EPD83_013980</name>
</gene>
<dbReference type="EMBL" id="SAYU02000048">
    <property type="protein sequence ID" value="NHA69150.1"/>
    <property type="molecule type" value="Genomic_DNA"/>
</dbReference>
<dbReference type="Pfam" id="PF00205">
    <property type="entry name" value="TPP_enzyme_M"/>
    <property type="match status" value="1"/>
</dbReference>
<feature type="domain" description="Thiamine pyrophosphate enzyme TPP-binding" evidence="5">
    <location>
        <begin position="389"/>
        <end position="542"/>
    </location>
</feature>
<evidence type="ECO:0000259" key="5">
    <source>
        <dbReference type="Pfam" id="PF02775"/>
    </source>
</evidence>
<dbReference type="PANTHER" id="PTHR42981">
    <property type="entry name" value="PYRUVATE DEHYDROGENASE [UBIQUINONE]"/>
    <property type="match status" value="1"/>
</dbReference>
<dbReference type="Gene3D" id="3.40.50.970">
    <property type="match status" value="2"/>
</dbReference>
<dbReference type="InterPro" id="IPR011766">
    <property type="entry name" value="TPP_enzyme_TPP-bd"/>
</dbReference>
<dbReference type="InterPro" id="IPR029061">
    <property type="entry name" value="THDP-binding"/>
</dbReference>
<dbReference type="GO" id="GO:0030976">
    <property type="term" value="F:thiamine pyrophosphate binding"/>
    <property type="evidence" value="ECO:0007669"/>
    <property type="project" value="InterPro"/>
</dbReference>
<name>A0A8T6R6R3_9MICO</name>
<keyword evidence="8" id="KW-1185">Reference proteome</keyword>
<comment type="caution">
    <text evidence="7">The sequence shown here is derived from an EMBL/GenBank/DDBJ whole genome shotgun (WGS) entry which is preliminary data.</text>
</comment>
<dbReference type="Pfam" id="PF02775">
    <property type="entry name" value="TPP_enzyme_C"/>
    <property type="match status" value="1"/>
</dbReference>
<dbReference type="InterPro" id="IPR047212">
    <property type="entry name" value="TPP_POXB-like"/>
</dbReference>
<dbReference type="NCBIfam" id="NF006129">
    <property type="entry name" value="PRK08273.1"/>
    <property type="match status" value="1"/>
</dbReference>
<keyword evidence="2 3" id="KW-0786">Thiamine pyrophosphate</keyword>
<evidence type="ECO:0000256" key="3">
    <source>
        <dbReference type="RuleBase" id="RU362132"/>
    </source>
</evidence>
<dbReference type="InterPro" id="IPR012001">
    <property type="entry name" value="Thiamin_PyroP_enz_TPP-bd_dom"/>
</dbReference>
<feature type="domain" description="Thiamine pyrophosphate enzyme N-terminal TPP-binding" evidence="6">
    <location>
        <begin position="3"/>
        <end position="119"/>
    </location>
</feature>
<feature type="domain" description="Thiamine pyrophosphate enzyme central" evidence="4">
    <location>
        <begin position="199"/>
        <end position="329"/>
    </location>
</feature>
<dbReference type="InterPro" id="IPR029035">
    <property type="entry name" value="DHS-like_NAD/FAD-binding_dom"/>
</dbReference>
<accession>A0A8T6R6R3</accession>
<dbReference type="InterPro" id="IPR047210">
    <property type="entry name" value="TPP_PYR_POXB-like"/>
</dbReference>
<comment type="similarity">
    <text evidence="1 3">Belongs to the TPP enzyme family.</text>
</comment>
<dbReference type="InterPro" id="IPR047211">
    <property type="entry name" value="POXB-like"/>
</dbReference>
<evidence type="ECO:0000259" key="6">
    <source>
        <dbReference type="Pfam" id="PF02776"/>
    </source>
</evidence>
<evidence type="ECO:0000259" key="4">
    <source>
        <dbReference type="Pfam" id="PF00205"/>
    </source>
</evidence>
<evidence type="ECO:0000256" key="1">
    <source>
        <dbReference type="ARBA" id="ARBA00007812"/>
    </source>
</evidence>
<dbReference type="RefSeq" id="WP_165566731.1">
    <property type="nucleotide sequence ID" value="NZ_SAYU02000048.1"/>
</dbReference>